<dbReference type="Gene3D" id="1.20.1250.20">
    <property type="entry name" value="MFS general substrate transporter like domains"/>
    <property type="match status" value="1"/>
</dbReference>
<feature type="region of interest" description="Disordered" evidence="7">
    <location>
        <begin position="508"/>
        <end position="549"/>
    </location>
</feature>
<dbReference type="PANTHER" id="PTHR42718">
    <property type="entry name" value="MAJOR FACILITATOR SUPERFAMILY MULTIDRUG TRANSPORTER MFSC"/>
    <property type="match status" value="1"/>
</dbReference>
<dbReference type="CDD" id="cd17321">
    <property type="entry name" value="MFS_MMR_MDR_like"/>
    <property type="match status" value="1"/>
</dbReference>
<dbReference type="SUPFAM" id="SSF103473">
    <property type="entry name" value="MFS general substrate transporter"/>
    <property type="match status" value="1"/>
</dbReference>
<gene>
    <name evidence="10" type="ORF">FM101_03160</name>
</gene>
<evidence type="ECO:0000256" key="3">
    <source>
        <dbReference type="ARBA" id="ARBA00022475"/>
    </source>
</evidence>
<feature type="transmembrane region" description="Helical" evidence="8">
    <location>
        <begin position="311"/>
        <end position="333"/>
    </location>
</feature>
<name>A0A1R4FBA2_9MICC</name>
<dbReference type="InterPro" id="IPR020846">
    <property type="entry name" value="MFS_dom"/>
</dbReference>
<feature type="transmembrane region" description="Helical" evidence="8">
    <location>
        <begin position="233"/>
        <end position="254"/>
    </location>
</feature>
<feature type="transmembrane region" description="Helical" evidence="8">
    <location>
        <begin position="20"/>
        <end position="45"/>
    </location>
</feature>
<evidence type="ECO:0000256" key="1">
    <source>
        <dbReference type="ARBA" id="ARBA00004651"/>
    </source>
</evidence>
<evidence type="ECO:0000259" key="9">
    <source>
        <dbReference type="PROSITE" id="PS50850"/>
    </source>
</evidence>
<feature type="transmembrane region" description="Helical" evidence="8">
    <location>
        <begin position="365"/>
        <end position="382"/>
    </location>
</feature>
<comment type="subcellular location">
    <subcellularLocation>
        <location evidence="1">Cell membrane</location>
        <topology evidence="1">Multi-pass membrane protein</topology>
    </subcellularLocation>
</comment>
<organism evidence="10 11">
    <name type="scientific">Arthrobacter rhombi</name>
    <dbReference type="NCBI Taxonomy" id="71253"/>
    <lineage>
        <taxon>Bacteria</taxon>
        <taxon>Bacillati</taxon>
        <taxon>Actinomycetota</taxon>
        <taxon>Actinomycetes</taxon>
        <taxon>Micrococcales</taxon>
        <taxon>Micrococcaceae</taxon>
        <taxon>Arthrobacter</taxon>
    </lineage>
</organism>
<feature type="transmembrane region" description="Helical" evidence="8">
    <location>
        <begin position="146"/>
        <end position="168"/>
    </location>
</feature>
<proteinExistence type="predicted"/>
<evidence type="ECO:0000256" key="7">
    <source>
        <dbReference type="SAM" id="MobiDB-lite"/>
    </source>
</evidence>
<evidence type="ECO:0000313" key="11">
    <source>
        <dbReference type="Proteomes" id="UP000195913"/>
    </source>
</evidence>
<reference evidence="10 11" key="1">
    <citation type="submission" date="2017-02" db="EMBL/GenBank/DDBJ databases">
        <authorList>
            <person name="Peterson S.W."/>
        </authorList>
    </citation>
    <scope>NUCLEOTIDE SEQUENCE [LARGE SCALE GENOMIC DNA]</scope>
    <source>
        <strain evidence="10 11">B Ar 00.02</strain>
    </source>
</reference>
<feature type="domain" description="Major facilitator superfamily (MFS) profile" evidence="9">
    <location>
        <begin position="22"/>
        <end position="507"/>
    </location>
</feature>
<keyword evidence="6 8" id="KW-0472">Membrane</keyword>
<feature type="transmembrane region" description="Helical" evidence="8">
    <location>
        <begin position="482"/>
        <end position="504"/>
    </location>
</feature>
<feature type="compositionally biased region" description="Low complexity" evidence="7">
    <location>
        <begin position="508"/>
        <end position="525"/>
    </location>
</feature>
<keyword evidence="2" id="KW-0813">Transport</keyword>
<dbReference type="PANTHER" id="PTHR42718:SF47">
    <property type="entry name" value="METHYL VIOLOGEN RESISTANCE PROTEIN SMVA"/>
    <property type="match status" value="1"/>
</dbReference>
<protein>
    <submittedName>
        <fullName evidence="10">Putative efflux MFS permease</fullName>
    </submittedName>
</protein>
<keyword evidence="3" id="KW-1003">Cell membrane</keyword>
<evidence type="ECO:0000256" key="8">
    <source>
        <dbReference type="SAM" id="Phobius"/>
    </source>
</evidence>
<keyword evidence="11" id="KW-1185">Reference proteome</keyword>
<evidence type="ECO:0000256" key="4">
    <source>
        <dbReference type="ARBA" id="ARBA00022692"/>
    </source>
</evidence>
<feature type="transmembrane region" description="Helical" evidence="8">
    <location>
        <begin position="340"/>
        <end position="359"/>
    </location>
</feature>
<feature type="transmembrane region" description="Helical" evidence="8">
    <location>
        <begin position="174"/>
        <end position="196"/>
    </location>
</feature>
<feature type="transmembrane region" description="Helical" evidence="8">
    <location>
        <begin position="113"/>
        <end position="134"/>
    </location>
</feature>
<evidence type="ECO:0000313" key="10">
    <source>
        <dbReference type="EMBL" id="SJM53156.1"/>
    </source>
</evidence>
<dbReference type="Proteomes" id="UP000195913">
    <property type="component" value="Unassembled WGS sequence"/>
</dbReference>
<dbReference type="GO" id="GO:0022857">
    <property type="term" value="F:transmembrane transporter activity"/>
    <property type="evidence" value="ECO:0007669"/>
    <property type="project" value="InterPro"/>
</dbReference>
<keyword evidence="5 8" id="KW-1133">Transmembrane helix</keyword>
<dbReference type="AlphaFoldDB" id="A0A1R4FBA2"/>
<evidence type="ECO:0000256" key="6">
    <source>
        <dbReference type="ARBA" id="ARBA00023136"/>
    </source>
</evidence>
<feature type="transmembrane region" description="Helical" evidence="8">
    <location>
        <begin position="274"/>
        <end position="296"/>
    </location>
</feature>
<dbReference type="RefSeq" id="WP_086995294.1">
    <property type="nucleotide sequence ID" value="NZ_FUHW01000014.1"/>
</dbReference>
<dbReference type="EMBL" id="FUHW01000014">
    <property type="protein sequence ID" value="SJM53156.1"/>
    <property type="molecule type" value="Genomic_DNA"/>
</dbReference>
<dbReference type="InterPro" id="IPR036259">
    <property type="entry name" value="MFS_trans_sf"/>
</dbReference>
<dbReference type="GO" id="GO:0005886">
    <property type="term" value="C:plasma membrane"/>
    <property type="evidence" value="ECO:0007669"/>
    <property type="project" value="UniProtKB-SubCell"/>
</dbReference>
<sequence>MSTLQDQHTGRQHPGRARRWAALVVLMFPVLLVAVDNTVLSFAVPSLSRALEPTSTQLLWIIDIYPLVLAGLLVPMGSLGDRIGRRKLLLIGGVGFGLVSAVAAFVPDATSLIAARALMAVFGAMLMPATLSLIRNIFTDDSERRTAIAAWASAFSGGAALGPILGGWLLEHFWWGSIFLMAIPMLLPLVALGPFLIPESRDPRPGRIDPPSILLAVGTLLPIVYGIKSMTGAGSLALGIGAIALGLACGTIFVRRQLASRSPMLDVRLFRNPVFSAALVVNLFSVFALVGFIYFLSQHLQLIAGLSPMEAGVFMVPGLVLTVVFGFVAVPLVKRIGPAGVVMTGLAFSAAAYALIVALGGSGSLIGLLVAFCILGIGVGLAETISNDLALSAVPPARAGSAAAISETAYEVGSVLGTAVLGSILNAVYSRGVTIPSSLDAAAADRARQTLAGASDVAGSMPPGSAATGLAESAARAFDGGVTITAAIAVVLMVAALLVVRFALRGRSTGTGTPEAPTPETTAETTKGRSPQAHPGPPTDEIPKNLTIQ</sequence>
<evidence type="ECO:0000256" key="2">
    <source>
        <dbReference type="ARBA" id="ARBA00022448"/>
    </source>
</evidence>
<feature type="transmembrane region" description="Helical" evidence="8">
    <location>
        <begin position="208"/>
        <end position="227"/>
    </location>
</feature>
<dbReference type="InterPro" id="IPR011701">
    <property type="entry name" value="MFS"/>
</dbReference>
<dbReference type="Pfam" id="PF07690">
    <property type="entry name" value="MFS_1"/>
    <property type="match status" value="1"/>
</dbReference>
<feature type="transmembrane region" description="Helical" evidence="8">
    <location>
        <begin position="57"/>
        <end position="76"/>
    </location>
</feature>
<feature type="transmembrane region" description="Helical" evidence="8">
    <location>
        <begin position="88"/>
        <end position="107"/>
    </location>
</feature>
<evidence type="ECO:0000256" key="5">
    <source>
        <dbReference type="ARBA" id="ARBA00022989"/>
    </source>
</evidence>
<accession>A0A1R4FBA2</accession>
<keyword evidence="4 8" id="KW-0812">Transmembrane</keyword>
<dbReference type="PROSITE" id="PS50850">
    <property type="entry name" value="MFS"/>
    <property type="match status" value="1"/>
</dbReference>